<feature type="transmembrane region" description="Helical" evidence="2">
    <location>
        <begin position="213"/>
        <end position="237"/>
    </location>
</feature>
<comment type="catalytic activity">
    <reaction evidence="1">
        <text>3',3'-c-di-GMP + H2O = 5'-phosphoguanylyl(3'-&gt;5')guanosine + H(+)</text>
        <dbReference type="Rhea" id="RHEA:24902"/>
        <dbReference type="ChEBI" id="CHEBI:15377"/>
        <dbReference type="ChEBI" id="CHEBI:15378"/>
        <dbReference type="ChEBI" id="CHEBI:58754"/>
        <dbReference type="ChEBI" id="CHEBI:58805"/>
        <dbReference type="EC" id="3.1.4.52"/>
    </reaction>
    <physiologicalReaction direction="left-to-right" evidence="1">
        <dbReference type="Rhea" id="RHEA:24903"/>
    </physiologicalReaction>
</comment>
<protein>
    <submittedName>
        <fullName evidence="6">Membrane protein</fullName>
    </submittedName>
</protein>
<feature type="domain" description="MHYT" evidence="5">
    <location>
        <begin position="6"/>
        <end position="199"/>
    </location>
</feature>
<feature type="domain" description="EAL" evidence="3">
    <location>
        <begin position="434"/>
        <end position="688"/>
    </location>
</feature>
<feature type="transmembrane region" description="Helical" evidence="2">
    <location>
        <begin position="76"/>
        <end position="97"/>
    </location>
</feature>
<dbReference type="InterPro" id="IPR029787">
    <property type="entry name" value="Nucleotide_cyclase"/>
</dbReference>
<keyword evidence="2" id="KW-1133">Transmembrane helix</keyword>
<dbReference type="PROSITE" id="PS50924">
    <property type="entry name" value="MHYT"/>
    <property type="match status" value="1"/>
</dbReference>
<evidence type="ECO:0000259" key="4">
    <source>
        <dbReference type="PROSITE" id="PS50887"/>
    </source>
</evidence>
<evidence type="ECO:0000313" key="6">
    <source>
        <dbReference type="EMBL" id="KLU23846.1"/>
    </source>
</evidence>
<name>A0A0J1CU37_9BURK</name>
<feature type="transmembrane region" description="Helical" evidence="2">
    <location>
        <begin position="173"/>
        <end position="193"/>
    </location>
</feature>
<feature type="transmembrane region" description="Helical" evidence="2">
    <location>
        <begin position="38"/>
        <end position="56"/>
    </location>
</feature>
<dbReference type="FunFam" id="3.30.70.270:FF:000001">
    <property type="entry name" value="Diguanylate cyclase domain protein"/>
    <property type="match status" value="1"/>
</dbReference>
<reference evidence="6 7" key="1">
    <citation type="journal article" date="2015" name="Genome Announc.">
        <title>Draft Genome Sequence of Burkholderia sp. Strain PML1(12), an Ectomycorrhizosphere-Inhabiting Bacterium with Effective Mineral-Weathering Ability.</title>
        <authorList>
            <person name="Uroz S."/>
            <person name="Oger P."/>
        </authorList>
    </citation>
    <scope>NUCLEOTIDE SEQUENCE [LARGE SCALE GENOMIC DNA]</scope>
    <source>
        <strain evidence="7">PML1(12)</strain>
    </source>
</reference>
<dbReference type="EMBL" id="AEJF01000142">
    <property type="protein sequence ID" value="KLU23846.1"/>
    <property type="molecule type" value="Genomic_DNA"/>
</dbReference>
<dbReference type="NCBIfam" id="TIGR00254">
    <property type="entry name" value="GGDEF"/>
    <property type="match status" value="1"/>
</dbReference>
<dbReference type="Pfam" id="PF03707">
    <property type="entry name" value="MHYT"/>
    <property type="match status" value="3"/>
</dbReference>
<keyword evidence="7" id="KW-1185">Reference proteome</keyword>
<dbReference type="SUPFAM" id="SSF141868">
    <property type="entry name" value="EAL domain-like"/>
    <property type="match status" value="1"/>
</dbReference>
<keyword evidence="2" id="KW-0472">Membrane</keyword>
<dbReference type="InterPro" id="IPR000160">
    <property type="entry name" value="GGDEF_dom"/>
</dbReference>
<keyword evidence="2" id="KW-0812">Transmembrane</keyword>
<dbReference type="InterPro" id="IPR043128">
    <property type="entry name" value="Rev_trsase/Diguanyl_cyclase"/>
</dbReference>
<dbReference type="Proteomes" id="UP000035963">
    <property type="component" value="Unassembled WGS sequence"/>
</dbReference>
<dbReference type="SMART" id="SM00267">
    <property type="entry name" value="GGDEF"/>
    <property type="match status" value="1"/>
</dbReference>
<feature type="transmembrane region" description="Helical" evidence="2">
    <location>
        <begin position="104"/>
        <end position="125"/>
    </location>
</feature>
<dbReference type="GO" id="GO:0071111">
    <property type="term" value="F:cyclic-guanylate-specific phosphodiesterase activity"/>
    <property type="evidence" value="ECO:0007669"/>
    <property type="project" value="UniProtKB-EC"/>
</dbReference>
<dbReference type="PANTHER" id="PTHR44757:SF2">
    <property type="entry name" value="BIOFILM ARCHITECTURE MAINTENANCE PROTEIN MBAA"/>
    <property type="match status" value="1"/>
</dbReference>
<feature type="transmembrane region" description="Helical" evidence="2">
    <location>
        <begin position="6"/>
        <end position="26"/>
    </location>
</feature>
<proteinExistence type="predicted"/>
<dbReference type="GO" id="GO:0016020">
    <property type="term" value="C:membrane"/>
    <property type="evidence" value="ECO:0007669"/>
    <property type="project" value="UniProtKB-UniRule"/>
</dbReference>
<dbReference type="Gene3D" id="3.30.70.270">
    <property type="match status" value="1"/>
</dbReference>
<dbReference type="PROSITE" id="PS50883">
    <property type="entry name" value="EAL"/>
    <property type="match status" value="1"/>
</dbReference>
<dbReference type="CDD" id="cd01949">
    <property type="entry name" value="GGDEF"/>
    <property type="match status" value="1"/>
</dbReference>
<comment type="caution">
    <text evidence="6">The sequence shown here is derived from an EMBL/GenBank/DDBJ whole genome shotgun (WGS) entry which is preliminary data.</text>
</comment>
<gene>
    <name evidence="6" type="ORF">EOS_23145</name>
</gene>
<evidence type="ECO:0000313" key="7">
    <source>
        <dbReference type="Proteomes" id="UP000035963"/>
    </source>
</evidence>
<dbReference type="PANTHER" id="PTHR44757">
    <property type="entry name" value="DIGUANYLATE CYCLASE DGCP"/>
    <property type="match status" value="1"/>
</dbReference>
<feature type="domain" description="GGDEF" evidence="4">
    <location>
        <begin position="293"/>
        <end position="425"/>
    </location>
</feature>
<evidence type="ECO:0000256" key="2">
    <source>
        <dbReference type="PROSITE-ProRule" id="PRU00244"/>
    </source>
</evidence>
<dbReference type="FunFam" id="3.20.20.450:FF:000001">
    <property type="entry name" value="Cyclic di-GMP phosphodiesterase yahA"/>
    <property type="match status" value="1"/>
</dbReference>
<dbReference type="GO" id="GO:0071732">
    <property type="term" value="P:cellular response to nitric oxide"/>
    <property type="evidence" value="ECO:0007669"/>
    <property type="project" value="UniProtKB-ARBA"/>
</dbReference>
<dbReference type="PATRIC" id="fig|908627.4.peg.5161"/>
<dbReference type="Pfam" id="PF00563">
    <property type="entry name" value="EAL"/>
    <property type="match status" value="1"/>
</dbReference>
<dbReference type="SMART" id="SM00052">
    <property type="entry name" value="EAL"/>
    <property type="match status" value="1"/>
</dbReference>
<dbReference type="SUPFAM" id="SSF55073">
    <property type="entry name" value="Nucleotide cyclase"/>
    <property type="match status" value="1"/>
</dbReference>
<dbReference type="Gene3D" id="3.20.20.450">
    <property type="entry name" value="EAL domain"/>
    <property type="match status" value="1"/>
</dbReference>
<evidence type="ECO:0000259" key="5">
    <source>
        <dbReference type="PROSITE" id="PS50924"/>
    </source>
</evidence>
<evidence type="ECO:0000256" key="1">
    <source>
        <dbReference type="ARBA" id="ARBA00051114"/>
    </source>
</evidence>
<evidence type="ECO:0000259" key="3">
    <source>
        <dbReference type="PROSITE" id="PS50883"/>
    </source>
</evidence>
<accession>A0A0J1CU37</accession>
<organism evidence="6 7">
    <name type="scientific">Caballeronia mineralivorans PML1(12)</name>
    <dbReference type="NCBI Taxonomy" id="908627"/>
    <lineage>
        <taxon>Bacteria</taxon>
        <taxon>Pseudomonadati</taxon>
        <taxon>Pseudomonadota</taxon>
        <taxon>Betaproteobacteria</taxon>
        <taxon>Burkholderiales</taxon>
        <taxon>Burkholderiaceae</taxon>
        <taxon>Caballeronia</taxon>
    </lineage>
</organism>
<dbReference type="Pfam" id="PF00990">
    <property type="entry name" value="GGDEF"/>
    <property type="match status" value="1"/>
</dbReference>
<dbReference type="CDD" id="cd01948">
    <property type="entry name" value="EAL"/>
    <property type="match status" value="1"/>
</dbReference>
<dbReference type="InterPro" id="IPR001633">
    <property type="entry name" value="EAL_dom"/>
</dbReference>
<dbReference type="RefSeq" id="WP_047849048.1">
    <property type="nucleotide sequence ID" value="NZ_AEJF01000142.1"/>
</dbReference>
<dbReference type="InterPro" id="IPR052155">
    <property type="entry name" value="Biofilm_reg_signaling"/>
</dbReference>
<feature type="transmembrane region" description="Helical" evidence="2">
    <location>
        <begin position="137"/>
        <end position="161"/>
    </location>
</feature>
<dbReference type="AlphaFoldDB" id="A0A0J1CU37"/>
<sequence length="710" mass="75955">MLAGSYNSLLVLFSLLVAILASYTGLDMAGRISTSQGRAAFGWLVGGACAMGTGIWSMHFVGMLAFSLPISLGYDLAITVLSLLIAIASSAFALWLVGQNELPVSRLICGAVLMGAGVAGMHYTGMAALRMTPGIRYIPPLFILSVVIAILASGAALWIAFRLRRHSPLVRPMRAGAAVVMGLAIVAMHYTGMAAAQFPLGSVCGAVHEGVNAGWLALVIIVATLAVLGIALIISVLDLRLEARTAILAVSLAEANRELTYLALHDALTKLPNRVLLEDRLDRAIQSADREHGRFALMFMDLDGFKAVNDACGHHVGDLLLVEVAQRIGVTVRSQDTIARVGGDEFVLLAEVVEPADAATLADKVLAVIREPFQLAGRELRVSTSIGIAMYPGNGSHRADLLINADAAMYHAKALGRNTYCFFEASMNANVHEQLQLVQDLLAAVGRGQLVLQYQPKFTAPNGPAIGVEALVRWRHPTRGLIAPDQFIPLAEKTGLILPIGEWVLDEACRQIAAWRNTGLQDLTMAVNLSALQFRHASLIRIVRETLARHALEPSCLMLEITESTAMHDVDASLRILEQLHDMGVRISIDDFGTGYSSLLYLKRLPASELKIDRGFIRDLARDTEDAAIVSAIVALGQTLNLNIVAEGVETQAQQEFLTRLGCDSLQGFLLGHPMSADDLIDALSLDGVRGGRPANEAGMGMAPVVGQVG</sequence>
<dbReference type="InterPro" id="IPR035919">
    <property type="entry name" value="EAL_sf"/>
</dbReference>
<dbReference type="PROSITE" id="PS50887">
    <property type="entry name" value="GGDEF"/>
    <property type="match status" value="1"/>
</dbReference>
<dbReference type="InterPro" id="IPR005330">
    <property type="entry name" value="MHYT_dom"/>
</dbReference>
<dbReference type="OrthoDB" id="9813903at2"/>